<sequence>MGYEYDEIGRLENFINENQENYHFEYDPLDRLKKEQGIDGLISEYHYDEIDNLLKKAVTSKDNQTQETYLEHNPIGDYSYKTV</sequence>
<protein>
    <recommendedName>
        <fullName evidence="2">Rhs family protein</fullName>
    </recommendedName>
</protein>
<dbReference type="NCBIfam" id="TIGR01643">
    <property type="entry name" value="YD_repeat_2x"/>
    <property type="match status" value="1"/>
</dbReference>
<dbReference type="EMBL" id="CACVAP010000060">
    <property type="protein sequence ID" value="CAA6810462.1"/>
    <property type="molecule type" value="Genomic_DNA"/>
</dbReference>
<reference evidence="1" key="1">
    <citation type="submission" date="2020-01" db="EMBL/GenBank/DDBJ databases">
        <authorList>
            <person name="Meier V. D."/>
            <person name="Meier V D."/>
        </authorList>
    </citation>
    <scope>NUCLEOTIDE SEQUENCE</scope>
    <source>
        <strain evidence="1">HLG_WM_MAG_06</strain>
    </source>
</reference>
<gene>
    <name evidence="1" type="ORF">HELGO_WM18172</name>
</gene>
<dbReference type="AlphaFoldDB" id="A0A6S6SWP4"/>
<dbReference type="Gene3D" id="2.180.10.10">
    <property type="entry name" value="RHS repeat-associated core"/>
    <property type="match status" value="1"/>
</dbReference>
<proteinExistence type="predicted"/>
<accession>A0A6S6SWP4</accession>
<organism evidence="1">
    <name type="scientific">uncultured Sulfurovum sp</name>
    <dbReference type="NCBI Taxonomy" id="269237"/>
    <lineage>
        <taxon>Bacteria</taxon>
        <taxon>Pseudomonadati</taxon>
        <taxon>Campylobacterota</taxon>
        <taxon>Epsilonproteobacteria</taxon>
        <taxon>Campylobacterales</taxon>
        <taxon>Sulfurovaceae</taxon>
        <taxon>Sulfurovum</taxon>
        <taxon>environmental samples</taxon>
    </lineage>
</organism>
<evidence type="ECO:0000313" key="1">
    <source>
        <dbReference type="EMBL" id="CAA6810462.1"/>
    </source>
</evidence>
<name>A0A6S6SWP4_9BACT</name>
<evidence type="ECO:0008006" key="2">
    <source>
        <dbReference type="Google" id="ProtNLM"/>
    </source>
</evidence>
<dbReference type="InterPro" id="IPR006530">
    <property type="entry name" value="YD"/>
</dbReference>